<sequence length="95" mass="9778">MRGRAGDGGAAGGLEIQQTVRAEAGRPDIPVHLGGGSHVPKVASDTDKGGKGLISTFETCASTLGCGLISAVVEHSRTAGRPRTAIEDRRRLNDE</sequence>
<organism evidence="2 3">
    <name type="scientific">Catenulispora yoronensis</name>
    <dbReference type="NCBI Taxonomy" id="450799"/>
    <lineage>
        <taxon>Bacteria</taxon>
        <taxon>Bacillati</taxon>
        <taxon>Actinomycetota</taxon>
        <taxon>Actinomycetes</taxon>
        <taxon>Catenulisporales</taxon>
        <taxon>Catenulisporaceae</taxon>
        <taxon>Catenulispora</taxon>
    </lineage>
</organism>
<reference evidence="3" key="1">
    <citation type="journal article" date="2019" name="Int. J. Syst. Evol. Microbiol.">
        <title>The Global Catalogue of Microorganisms (GCM) 10K type strain sequencing project: providing services to taxonomists for standard genome sequencing and annotation.</title>
        <authorList>
            <consortium name="The Broad Institute Genomics Platform"/>
            <consortium name="The Broad Institute Genome Sequencing Center for Infectious Disease"/>
            <person name="Wu L."/>
            <person name="Ma J."/>
        </authorList>
    </citation>
    <scope>NUCLEOTIDE SEQUENCE [LARGE SCALE GENOMIC DNA]</scope>
    <source>
        <strain evidence="3">JCM 16014</strain>
    </source>
</reference>
<evidence type="ECO:0000256" key="1">
    <source>
        <dbReference type="SAM" id="MobiDB-lite"/>
    </source>
</evidence>
<protein>
    <submittedName>
        <fullName evidence="2">Uncharacterized protein</fullName>
    </submittedName>
</protein>
<feature type="compositionally biased region" description="Gly residues" evidence="1">
    <location>
        <begin position="1"/>
        <end position="12"/>
    </location>
</feature>
<dbReference type="EMBL" id="BAAAQN010000059">
    <property type="protein sequence ID" value="GAA2054502.1"/>
    <property type="molecule type" value="Genomic_DNA"/>
</dbReference>
<gene>
    <name evidence="2" type="ORF">GCM10009839_73360</name>
</gene>
<dbReference type="Proteomes" id="UP001500751">
    <property type="component" value="Unassembled WGS sequence"/>
</dbReference>
<feature type="region of interest" description="Disordered" evidence="1">
    <location>
        <begin position="1"/>
        <end position="50"/>
    </location>
</feature>
<evidence type="ECO:0000313" key="2">
    <source>
        <dbReference type="EMBL" id="GAA2054502.1"/>
    </source>
</evidence>
<proteinExistence type="predicted"/>
<comment type="caution">
    <text evidence="2">The sequence shown here is derived from an EMBL/GenBank/DDBJ whole genome shotgun (WGS) entry which is preliminary data.</text>
</comment>
<evidence type="ECO:0000313" key="3">
    <source>
        <dbReference type="Proteomes" id="UP001500751"/>
    </source>
</evidence>
<accession>A0ABP5GU97</accession>
<keyword evidence="3" id="KW-1185">Reference proteome</keyword>
<name>A0ABP5GU97_9ACTN</name>